<comment type="caution">
    <text evidence="7">The sequence shown here is derived from an EMBL/GenBank/DDBJ whole genome shotgun (WGS) entry which is preliminary data.</text>
</comment>
<evidence type="ECO:0000259" key="4">
    <source>
        <dbReference type="Pfam" id="PF05592"/>
    </source>
</evidence>
<dbReference type="InterPro" id="IPR035396">
    <property type="entry name" value="Bac_rhamnosid6H"/>
</dbReference>
<evidence type="ECO:0000259" key="5">
    <source>
        <dbReference type="Pfam" id="PF17389"/>
    </source>
</evidence>
<protein>
    <recommendedName>
        <fullName evidence="2">alpha-L-rhamnosidase</fullName>
        <ecNumber evidence="2">3.2.1.40</ecNumber>
    </recommendedName>
</protein>
<dbReference type="InterPro" id="IPR012341">
    <property type="entry name" value="6hp_glycosidase-like_sf"/>
</dbReference>
<dbReference type="Gene3D" id="1.50.10.10">
    <property type="match status" value="1"/>
</dbReference>
<evidence type="ECO:0000259" key="6">
    <source>
        <dbReference type="Pfam" id="PF17390"/>
    </source>
</evidence>
<keyword evidence="8" id="KW-1185">Reference proteome</keyword>
<dbReference type="Pfam" id="PF17390">
    <property type="entry name" value="Bac_rhamnosid_C"/>
    <property type="match status" value="1"/>
</dbReference>
<dbReference type="GO" id="GO:0030596">
    <property type="term" value="F:alpha-L-rhamnosidase activity"/>
    <property type="evidence" value="ECO:0007669"/>
    <property type="project" value="UniProtKB-EC"/>
</dbReference>
<name>A0A5Q4BD76_9PEZI</name>
<dbReference type="GO" id="GO:0005975">
    <property type="term" value="P:carbohydrate metabolic process"/>
    <property type="evidence" value="ECO:0007669"/>
    <property type="project" value="InterPro"/>
</dbReference>
<evidence type="ECO:0000256" key="2">
    <source>
        <dbReference type="ARBA" id="ARBA00012652"/>
    </source>
</evidence>
<dbReference type="InterPro" id="IPR008902">
    <property type="entry name" value="Rhamnosid_concanavalin"/>
</dbReference>
<dbReference type="PANTHER" id="PTHR33307:SF6">
    <property type="entry name" value="ALPHA-RHAMNOSIDASE (EUROFUNG)-RELATED"/>
    <property type="match status" value="1"/>
</dbReference>
<dbReference type="PANTHER" id="PTHR33307">
    <property type="entry name" value="ALPHA-RHAMNOSIDASE (EUROFUNG)"/>
    <property type="match status" value="1"/>
</dbReference>
<evidence type="ECO:0000256" key="1">
    <source>
        <dbReference type="ARBA" id="ARBA00001445"/>
    </source>
</evidence>
<feature type="domain" description="Alpha-L-rhamnosidase six-hairpin glycosidase" evidence="5">
    <location>
        <begin position="267"/>
        <end position="414"/>
    </location>
</feature>
<dbReference type="Pfam" id="PF17389">
    <property type="entry name" value="Bac_rhamnosid6H"/>
    <property type="match status" value="1"/>
</dbReference>
<feature type="domain" description="Alpha-L-rhamnosidase concanavalin-like" evidence="4">
    <location>
        <begin position="159"/>
        <end position="248"/>
    </location>
</feature>
<dbReference type="Gene3D" id="2.60.120.260">
    <property type="entry name" value="Galactose-binding domain-like"/>
    <property type="match status" value="1"/>
</dbReference>
<dbReference type="Pfam" id="PF05592">
    <property type="entry name" value="Bac_rhamnosid"/>
    <property type="match status" value="1"/>
</dbReference>
<dbReference type="AlphaFoldDB" id="A0A5Q4BD76"/>
<accession>A0A5Q4BD76</accession>
<dbReference type="OrthoDB" id="10036721at2759"/>
<gene>
    <name evidence="7" type="primary">BglO</name>
    <name evidence="7" type="ORF">CSHISOI_10770</name>
</gene>
<reference evidence="7 8" key="1">
    <citation type="journal article" date="2019" name="Sci. Rep.">
        <title>Colletotrichum shisoi sp. nov., an anthracnose pathogen of Perilla frutescens in Japan: molecular phylogenetic, morphological and genomic evidence.</title>
        <authorList>
            <person name="Gan P."/>
            <person name="Tsushima A."/>
            <person name="Hiroyama R."/>
            <person name="Narusaka M."/>
            <person name="Takano Y."/>
            <person name="Narusaka Y."/>
            <person name="Kawaradani M."/>
            <person name="Damm U."/>
            <person name="Shirasu K."/>
        </authorList>
    </citation>
    <scope>NUCLEOTIDE SEQUENCE [LARGE SCALE GENOMIC DNA]</scope>
    <source>
        <strain evidence="7 8">PG-2018a</strain>
    </source>
</reference>
<dbReference type="SUPFAM" id="SSF48208">
    <property type="entry name" value="Six-hairpin glycosidases"/>
    <property type="match status" value="1"/>
</dbReference>
<evidence type="ECO:0000313" key="8">
    <source>
        <dbReference type="Proteomes" id="UP000326340"/>
    </source>
</evidence>
<dbReference type="InterPro" id="IPR035398">
    <property type="entry name" value="Bac_rhamnosid_C"/>
</dbReference>
<evidence type="ECO:0000256" key="3">
    <source>
        <dbReference type="ARBA" id="ARBA00022801"/>
    </source>
</evidence>
<dbReference type="Gene3D" id="2.60.420.10">
    <property type="entry name" value="Maltose phosphorylase, domain 3"/>
    <property type="match status" value="1"/>
</dbReference>
<dbReference type="EMBL" id="PUHP01002162">
    <property type="protein sequence ID" value="TQN64657.1"/>
    <property type="molecule type" value="Genomic_DNA"/>
</dbReference>
<evidence type="ECO:0000313" key="7">
    <source>
        <dbReference type="EMBL" id="TQN64657.1"/>
    </source>
</evidence>
<dbReference type="Proteomes" id="UP000326340">
    <property type="component" value="Unassembled WGS sequence"/>
</dbReference>
<dbReference type="InterPro" id="IPR016007">
    <property type="entry name" value="Alpha_rhamnosid"/>
</dbReference>
<comment type="catalytic activity">
    <reaction evidence="1">
        <text>Hydrolysis of terminal non-reducing alpha-L-rhamnose residues in alpha-L-rhamnosides.</text>
        <dbReference type="EC" id="3.2.1.40"/>
    </reaction>
</comment>
<organism evidence="7 8">
    <name type="scientific">Colletotrichum shisoi</name>
    <dbReference type="NCBI Taxonomy" id="2078593"/>
    <lineage>
        <taxon>Eukaryota</taxon>
        <taxon>Fungi</taxon>
        <taxon>Dikarya</taxon>
        <taxon>Ascomycota</taxon>
        <taxon>Pezizomycotina</taxon>
        <taxon>Sordariomycetes</taxon>
        <taxon>Hypocreomycetidae</taxon>
        <taxon>Glomerellales</taxon>
        <taxon>Glomerellaceae</taxon>
        <taxon>Colletotrichum</taxon>
        <taxon>Colletotrichum destructivum species complex</taxon>
    </lineage>
</organism>
<feature type="domain" description="Alpha-L-rhamnosidase C-terminal" evidence="6">
    <location>
        <begin position="453"/>
        <end position="530"/>
    </location>
</feature>
<keyword evidence="3" id="KW-0378">Hydrolase</keyword>
<dbReference type="InterPro" id="IPR008928">
    <property type="entry name" value="6-hairpin_glycosidase_sf"/>
</dbReference>
<sequence>MVSEPEVQNDNVHSVYWPEGLRIQSRKVYSIDVRAWGAKKTGWSPWSELFVLETGFWYRHYWTSSLISTPWVEDSKSAPQPGDLFRKEFKTEGTIRSARLYGTPQGVHEAEINGLTRGPIKLAEIYDGEKYDATAEVNGWSSPKPVRRLETVAPLEVITTPSGKTILDFGQNLVEYVRIKHIKGQRGHQITLTHAEVPEKGELRTRPLRDCKAADIYTLRGDSNGESWEPRFSFHGFRYVQLDGWPSSGAGISEAVEAQMCHTDMEEIGNFFCSDEMVNKLYCNIRRSMRGIFLYVPTDCPQRDERLGWTGDLALFAPKATFIYYCFVILKNWLADVAFDQKMQGGVPPMVSPNVLLGHKNWGRIGANAIWHYMVVLAPWALYEETADLTLTILQDQYESMKTYIDVVPRNKSGLVHLWDFSFTNNPGDMSSFNHYVFCAVTKFLVERLAGSQRLKPGWKRSRAQPVLGAEYMHASAEHLTPYGRVSCPWKLCGEASGPQQLKVDVTVPALTEMEVVLPTRGGKRVEVVGSGDWSFTTDYERSYEWPVKELSIFP</sequence>
<dbReference type="EC" id="3.2.1.40" evidence="2"/>
<proteinExistence type="predicted"/>